<protein>
    <recommendedName>
        <fullName evidence="6">50S ribosomal protein L28</fullName>
    </recommendedName>
</protein>
<dbReference type="AlphaFoldDB" id="A0A0F9TXY5"/>
<evidence type="ECO:0000256" key="2">
    <source>
        <dbReference type="ARBA" id="ARBA00022980"/>
    </source>
</evidence>
<evidence type="ECO:0000256" key="3">
    <source>
        <dbReference type="ARBA" id="ARBA00023274"/>
    </source>
</evidence>
<evidence type="ECO:0000313" key="5">
    <source>
        <dbReference type="EMBL" id="KKN85880.1"/>
    </source>
</evidence>
<accession>A0A0F9TXY5</accession>
<dbReference type="InterPro" id="IPR050096">
    <property type="entry name" value="Bacterial_rp_bL28"/>
</dbReference>
<keyword evidence="2" id="KW-0689">Ribosomal protein</keyword>
<dbReference type="InterPro" id="IPR034704">
    <property type="entry name" value="Ribosomal_bL28/bL31-like_sf"/>
</dbReference>
<evidence type="ECO:0008006" key="6">
    <source>
        <dbReference type="Google" id="ProtNLM"/>
    </source>
</evidence>
<comment type="similarity">
    <text evidence="1">Belongs to the bacterial ribosomal protein bL28 family.</text>
</comment>
<dbReference type="Gene3D" id="2.30.170.40">
    <property type="entry name" value="Ribosomal protein L28/L24"/>
    <property type="match status" value="1"/>
</dbReference>
<organism evidence="5">
    <name type="scientific">marine sediment metagenome</name>
    <dbReference type="NCBI Taxonomy" id="412755"/>
    <lineage>
        <taxon>unclassified sequences</taxon>
        <taxon>metagenomes</taxon>
        <taxon>ecological metagenomes</taxon>
    </lineage>
</organism>
<dbReference type="PANTHER" id="PTHR39080">
    <property type="entry name" value="50S RIBOSOMAL PROTEIN L28"/>
    <property type="match status" value="1"/>
</dbReference>
<feature type="region of interest" description="Disordered" evidence="4">
    <location>
        <begin position="1"/>
        <end position="30"/>
    </location>
</feature>
<dbReference type="HAMAP" id="MF_00373">
    <property type="entry name" value="Ribosomal_bL28"/>
    <property type="match status" value="1"/>
</dbReference>
<dbReference type="InterPro" id="IPR026569">
    <property type="entry name" value="Ribosomal_bL28"/>
</dbReference>
<gene>
    <name evidence="5" type="ORF">LCGC14_0274980</name>
</gene>
<name>A0A0F9TXY5_9ZZZZ</name>
<dbReference type="NCBIfam" id="TIGR00009">
    <property type="entry name" value="L28"/>
    <property type="match status" value="1"/>
</dbReference>
<dbReference type="InterPro" id="IPR001383">
    <property type="entry name" value="Ribosomal_bL28_bact-type"/>
</dbReference>
<dbReference type="GO" id="GO:0003735">
    <property type="term" value="F:structural constituent of ribosome"/>
    <property type="evidence" value="ECO:0007669"/>
    <property type="project" value="InterPro"/>
</dbReference>
<dbReference type="GO" id="GO:1990904">
    <property type="term" value="C:ribonucleoprotein complex"/>
    <property type="evidence" value="ECO:0007669"/>
    <property type="project" value="UniProtKB-KW"/>
</dbReference>
<dbReference type="SUPFAM" id="SSF143800">
    <property type="entry name" value="L28p-like"/>
    <property type="match status" value="1"/>
</dbReference>
<dbReference type="GO" id="GO:0006412">
    <property type="term" value="P:translation"/>
    <property type="evidence" value="ECO:0007669"/>
    <property type="project" value="InterPro"/>
</dbReference>
<comment type="caution">
    <text evidence="5">The sequence shown here is derived from an EMBL/GenBank/DDBJ whole genome shotgun (WGS) entry which is preliminary data.</text>
</comment>
<dbReference type="PANTHER" id="PTHR39080:SF1">
    <property type="entry name" value="LARGE RIBOSOMAL SUBUNIT PROTEIN BL28A"/>
    <property type="match status" value="1"/>
</dbReference>
<dbReference type="InterPro" id="IPR037147">
    <property type="entry name" value="Ribosomal_bL28_sf"/>
</dbReference>
<proteinExistence type="inferred from homology"/>
<reference evidence="5" key="1">
    <citation type="journal article" date="2015" name="Nature">
        <title>Complex archaea that bridge the gap between prokaryotes and eukaryotes.</title>
        <authorList>
            <person name="Spang A."/>
            <person name="Saw J.H."/>
            <person name="Jorgensen S.L."/>
            <person name="Zaremba-Niedzwiedzka K."/>
            <person name="Martijn J."/>
            <person name="Lind A.E."/>
            <person name="van Eijk R."/>
            <person name="Schleper C."/>
            <person name="Guy L."/>
            <person name="Ettema T.J."/>
        </authorList>
    </citation>
    <scope>NUCLEOTIDE SEQUENCE</scope>
</reference>
<feature type="compositionally biased region" description="Basic residues" evidence="4">
    <location>
        <begin position="10"/>
        <end position="26"/>
    </location>
</feature>
<keyword evidence="3" id="KW-0687">Ribonucleoprotein</keyword>
<dbReference type="GO" id="GO:0005840">
    <property type="term" value="C:ribosome"/>
    <property type="evidence" value="ECO:0007669"/>
    <property type="project" value="UniProtKB-KW"/>
</dbReference>
<evidence type="ECO:0000256" key="1">
    <source>
        <dbReference type="ARBA" id="ARBA00008760"/>
    </source>
</evidence>
<dbReference type="Pfam" id="PF00830">
    <property type="entry name" value="Ribosomal_L28"/>
    <property type="match status" value="1"/>
</dbReference>
<sequence length="86" mass="9384">MPRKCALTGRKTHAGRSISRRGKAKRLGGVGRKVTGKVKRTFKANIQRVRAVVDGKVTRINVSAKAIKSGLITKPPKRNYTPDSDS</sequence>
<evidence type="ECO:0000256" key="4">
    <source>
        <dbReference type="SAM" id="MobiDB-lite"/>
    </source>
</evidence>
<dbReference type="EMBL" id="LAZR01000154">
    <property type="protein sequence ID" value="KKN85880.1"/>
    <property type="molecule type" value="Genomic_DNA"/>
</dbReference>